<dbReference type="HOGENOM" id="CLU_277088_0_0_1"/>
<feature type="region of interest" description="Disordered" evidence="1">
    <location>
        <begin position="537"/>
        <end position="565"/>
    </location>
</feature>
<sequence>MGRQRCLSTALGSQAVGWRIRRPRYPFVLHDCGDFCNTYGTISGVTSFRCEQNARQKGRVKLATTPSPCLIRSTRSKQTNQEDGQNFRLQKLRKMPTIRRHSLEEHSGLTELQKQTASHDSTASALEIESDDLRTTVEVDELRSDKWREEVPDVREEARFSMESEDQALIMLIDLFAACRDLALALDQISDELPSLDDLRKRLDAQGLAVLLADKDLERPFHDIRLSVIRFFEDVIRSLGLGGIPDNVLLEDYIAQHPFVKWIADNGYLVKSETIHAIFEYIYRWLEHVLSDENYAYFTQTLGEIRSTTKINSSPHIPGTSFFEELETAPGLASNQLVHNEQVMRIINTILQFFSEGFRWLATKSGWQHGLELEKWLGLAGIRTPRTPAASSHANDSPACATAAFGSAGASDGVNSYDGALESLFTHLSKELETLFASAAELLASLGCPVETWSTNLPRVADQLRTLATLENSAEVKASRARSKGLRIRNTPRGDLAGEGNKLVEVSKLADQSSKDNNIVNMFWARVRVPVQMPVNERNDLSKTEGTDSITPSGEPTEQSFGLTSPSDGLLEDACGFADLPILANSTNFATTGNAFTPTLPKQAAVATAAVQETLSDSDEDEVVYKPLTYQIPEDKMAEALKSPLSSNVAYWSYDKYRSPEGSSVMLHYCKKLETSETVARLFIGKPVIGCDIEWKSSAKDSHGLKSNVSLIQIACEDRIALFHIALHKGDRAEDVLAPTLKEILESTDVLKCGVSILGDFKRLQKHLGIEVSGTFELSHLYKLVHFGNTNPKLVNKRFVSLAIQTQTLLGLPLYKGDERVSDWSQALNMKQCKYAADDAYASYRVYEALREKWFKMDPRPPFPAWAELGMPIQLAPQVSREASEIEDHSMAAADPLDEDVGSVKSELEDFDIGDSASVDTYGENVFDSLTEEQLRKLDNSSTLDHANGSPKRRFSPSRAFDALSQNTVQYPALPIDHEDPERAMVCQADVKKQPQPSVLCKDTAQQSNVQHDVLLDVSTEAEGDVRSIKESKDLAIQATVWAQETQLVRSTETSQKPKNTLTVAALRAYFLWEKEKLDCKKIGTLLRDPPLKTATVAAYVAECLQFGDLEWTDPSRFKALVKELPHQARGRYWRIRQIAAEIPDL</sequence>
<dbReference type="RefSeq" id="XP_016211286.1">
    <property type="nucleotide sequence ID" value="XM_016360914.1"/>
</dbReference>
<dbReference type="PANTHER" id="PTHR47765">
    <property type="entry name" value="3'-5' EXONUCLEASE DOMAIN-CONTAINING PROTEIN"/>
    <property type="match status" value="1"/>
</dbReference>
<reference evidence="3 4" key="1">
    <citation type="submission" date="2015-01" db="EMBL/GenBank/DDBJ databases">
        <title>The Genome Sequence of Ochroconis gallopava CBS43764.</title>
        <authorList>
            <consortium name="The Broad Institute Genomics Platform"/>
            <person name="Cuomo C."/>
            <person name="de Hoog S."/>
            <person name="Gorbushina A."/>
            <person name="Stielow B."/>
            <person name="Teixiera M."/>
            <person name="Abouelleil A."/>
            <person name="Chapman S.B."/>
            <person name="Priest M."/>
            <person name="Young S.K."/>
            <person name="Wortman J."/>
            <person name="Nusbaum C."/>
            <person name="Birren B."/>
        </authorList>
    </citation>
    <scope>NUCLEOTIDE SEQUENCE [LARGE SCALE GENOMIC DNA]</scope>
    <source>
        <strain evidence="3 4">CBS 43764</strain>
    </source>
</reference>
<feature type="region of interest" description="Disordered" evidence="1">
    <location>
        <begin position="938"/>
        <end position="958"/>
    </location>
</feature>
<feature type="compositionally biased region" description="Polar residues" evidence="1">
    <location>
        <begin position="547"/>
        <end position="565"/>
    </location>
</feature>
<dbReference type="CDD" id="cd06141">
    <property type="entry name" value="WRN_exo"/>
    <property type="match status" value="1"/>
</dbReference>
<evidence type="ECO:0000313" key="4">
    <source>
        <dbReference type="Proteomes" id="UP000053259"/>
    </source>
</evidence>
<dbReference type="InterPro" id="IPR002562">
    <property type="entry name" value="3'-5'_exonuclease_dom"/>
</dbReference>
<keyword evidence="4" id="KW-1185">Reference proteome</keyword>
<dbReference type="GO" id="GO:0008408">
    <property type="term" value="F:3'-5' exonuclease activity"/>
    <property type="evidence" value="ECO:0007669"/>
    <property type="project" value="InterPro"/>
</dbReference>
<dbReference type="SMART" id="SM00474">
    <property type="entry name" value="35EXOc"/>
    <property type="match status" value="1"/>
</dbReference>
<dbReference type="InterPro" id="IPR036397">
    <property type="entry name" value="RNaseH_sf"/>
</dbReference>
<dbReference type="InParanoid" id="A0A0D1YKP7"/>
<dbReference type="InterPro" id="IPR012337">
    <property type="entry name" value="RNaseH-like_sf"/>
</dbReference>
<gene>
    <name evidence="3" type="ORF">PV09_07181</name>
</gene>
<dbReference type="GO" id="GO:0006139">
    <property type="term" value="P:nucleobase-containing compound metabolic process"/>
    <property type="evidence" value="ECO:0007669"/>
    <property type="project" value="InterPro"/>
</dbReference>
<dbReference type="InterPro" id="IPR052408">
    <property type="entry name" value="Exonuclease_MUT-7-like"/>
</dbReference>
<dbReference type="EMBL" id="KN847555">
    <property type="protein sequence ID" value="KIW01417.1"/>
    <property type="molecule type" value="Genomic_DNA"/>
</dbReference>
<dbReference type="Pfam" id="PF01612">
    <property type="entry name" value="DNA_pol_A_exo1"/>
    <property type="match status" value="1"/>
</dbReference>
<dbReference type="GO" id="GO:0003676">
    <property type="term" value="F:nucleic acid binding"/>
    <property type="evidence" value="ECO:0007669"/>
    <property type="project" value="InterPro"/>
</dbReference>
<dbReference type="AlphaFoldDB" id="A0A0D1YKP7"/>
<dbReference type="GeneID" id="27315154"/>
<evidence type="ECO:0000313" key="3">
    <source>
        <dbReference type="EMBL" id="KIW01417.1"/>
    </source>
</evidence>
<organism evidence="3 4">
    <name type="scientific">Verruconis gallopava</name>
    <dbReference type="NCBI Taxonomy" id="253628"/>
    <lineage>
        <taxon>Eukaryota</taxon>
        <taxon>Fungi</taxon>
        <taxon>Dikarya</taxon>
        <taxon>Ascomycota</taxon>
        <taxon>Pezizomycotina</taxon>
        <taxon>Dothideomycetes</taxon>
        <taxon>Pleosporomycetidae</taxon>
        <taxon>Venturiales</taxon>
        <taxon>Sympoventuriaceae</taxon>
        <taxon>Verruconis</taxon>
    </lineage>
</organism>
<feature type="domain" description="3'-5' exonuclease" evidence="2">
    <location>
        <begin position="667"/>
        <end position="855"/>
    </location>
</feature>
<dbReference type="SUPFAM" id="SSF53098">
    <property type="entry name" value="Ribonuclease H-like"/>
    <property type="match status" value="1"/>
</dbReference>
<feature type="compositionally biased region" description="Basic and acidic residues" evidence="1">
    <location>
        <begin position="537"/>
        <end position="546"/>
    </location>
</feature>
<dbReference type="STRING" id="253628.A0A0D1YKP7"/>
<dbReference type="PANTHER" id="PTHR47765:SF2">
    <property type="entry name" value="EXONUCLEASE MUT-7 HOMOLOG"/>
    <property type="match status" value="1"/>
</dbReference>
<name>A0A0D1YKP7_9PEZI</name>
<dbReference type="VEuPathDB" id="FungiDB:PV09_07181"/>
<dbReference type="OrthoDB" id="1920326at2759"/>
<evidence type="ECO:0000256" key="1">
    <source>
        <dbReference type="SAM" id="MobiDB-lite"/>
    </source>
</evidence>
<evidence type="ECO:0000259" key="2">
    <source>
        <dbReference type="SMART" id="SM00474"/>
    </source>
</evidence>
<accession>A0A0D1YKP7</accession>
<dbReference type="Proteomes" id="UP000053259">
    <property type="component" value="Unassembled WGS sequence"/>
</dbReference>
<dbReference type="Gene3D" id="3.30.420.10">
    <property type="entry name" value="Ribonuclease H-like superfamily/Ribonuclease H"/>
    <property type="match status" value="1"/>
</dbReference>
<protein>
    <recommendedName>
        <fullName evidence="2">3'-5' exonuclease domain-containing protein</fullName>
    </recommendedName>
</protein>
<proteinExistence type="predicted"/>